<dbReference type="CDD" id="cd22453">
    <property type="entry name" value="KH-I_MUG60_like"/>
    <property type="match status" value="1"/>
</dbReference>
<evidence type="ECO:0000256" key="1">
    <source>
        <dbReference type="ARBA" id="ARBA00022737"/>
    </source>
</evidence>
<dbReference type="OMA" id="FNFEVRF"/>
<feature type="region of interest" description="Disordered" evidence="3">
    <location>
        <begin position="25"/>
        <end position="53"/>
    </location>
</feature>
<feature type="region of interest" description="Disordered" evidence="3">
    <location>
        <begin position="82"/>
        <end position="154"/>
    </location>
</feature>
<dbReference type="Pfam" id="PF24563">
    <property type="entry name" value="KH_Mug60-KHD4"/>
    <property type="match status" value="1"/>
</dbReference>
<evidence type="ECO:0000313" key="6">
    <source>
        <dbReference type="Proteomes" id="UP000027361"/>
    </source>
</evidence>
<dbReference type="GO" id="GO:0003729">
    <property type="term" value="F:mRNA binding"/>
    <property type="evidence" value="ECO:0007669"/>
    <property type="project" value="TreeGrafter"/>
</dbReference>
<organism evidence="5 6">
    <name type="scientific">Tilletiaria anomala (strain ATCC 24038 / CBS 436.72 / UBC 951)</name>
    <dbReference type="NCBI Taxonomy" id="1037660"/>
    <lineage>
        <taxon>Eukaryota</taxon>
        <taxon>Fungi</taxon>
        <taxon>Dikarya</taxon>
        <taxon>Basidiomycota</taxon>
        <taxon>Ustilaginomycotina</taxon>
        <taxon>Exobasidiomycetes</taxon>
        <taxon>Georgefischeriales</taxon>
        <taxon>Tilletiariaceae</taxon>
        <taxon>Tilletiaria</taxon>
    </lineage>
</organism>
<dbReference type="PANTHER" id="PTHR10627:SF76">
    <property type="entry name" value="KH DOMAIN-CONTAINING PROTEIN YLL032C"/>
    <property type="match status" value="1"/>
</dbReference>
<evidence type="ECO:0000256" key="3">
    <source>
        <dbReference type="SAM" id="MobiDB-lite"/>
    </source>
</evidence>
<feature type="compositionally biased region" description="Polar residues" evidence="3">
    <location>
        <begin position="347"/>
        <end position="358"/>
    </location>
</feature>
<dbReference type="GeneID" id="25267647"/>
<feature type="compositionally biased region" description="Polar residues" evidence="3">
    <location>
        <begin position="1401"/>
        <end position="1418"/>
    </location>
</feature>
<feature type="compositionally biased region" description="Polar residues" evidence="3">
    <location>
        <begin position="134"/>
        <end position="154"/>
    </location>
</feature>
<proteinExistence type="predicted"/>
<sequence length="1564" mass="165041">MDVYCLAFTFPKAGGPFDVPIDGSSNITLPGPGSASTVGDGHASQQMSAAPTPTTSVAAAMGMGFDLQQLNHPSLNAARELVGSHAQSQEPANMPATAAGAEDDKSSAARAQQQGHQQPPSSASRQQQPRKDSAASTSGNRATSALGNGFSSMRSRFPPSVKAFMPSAFGGSKRTNDRILEGVTSAGERSAEGEGECEQNATAAAPAQEQAAAAEGNSKPPAPANGEAAPSPFSAAHLMSGASGEDERVDRSSAPPGLDKAVGGASSLRDSSPPGGPAFSRVPGAGAVSGYNNRDSRSTVGTGGRLSFDQTSSSTSFSTDSVTNFGQFGSGAGSVGGSRSRRHYSSEPTSVSHSAANSLSVPGGPGFSSSAATAAVGTWAGANKSGPSDLEDSIFRLASDVMSTHQCLVSVTDVQPEPQANVQGSSPAIVSTSGSLYTPSHKNHLSSSSVLSASMPSLLPFPSSTTPSQGSAPLPHPSMGSGGSSSRPSAGYPYQHHQIQPIMLSDAKLGSSSASIGPVGGASASAPRGSPFPSGFGLTLSGPGSASNLSLASSLTGQSPSFGGNTYQNGVFGYSPAAATGTGAAASGNVGNGNGNAQNAAGAQASGAAAAVAPKYCFFLSGGYQQVMAARGAVLRDHPFQTQSRAKVPMAELLDTVSAAATLPGGPSKSNGADASNGAASGGTIEVLKPEVRKRLDEIAALTHAHIAIVSHESRGVELGYGLETERNVELVITGSVESIELARVRLLVFLDELNGLHSEACELDYKLHNIIGGRKRCVIQTIQEETAANIYFPSCFSGVLGPSANGDLLAQQNTVYITGEYFSVQRARDMLFQVSLHKSKCIISRDTAILPRKLDWLLTERMDELKTIVTDNGTFISFPPLGMQSSLITVFGDNRVSIERTIRSVMALVSQYYVASIWLIPTGFDVFMAQQMLNVAQVTPALKHISTTSGAELVFKSNCFEVHGLEGEVRSAVAQLLDLDLVKPFNFEVRFQIELASEHRDFISGKKNGKINKIMKQCNARIKFETFNEYNFLIDVSGNDRTSALQGLSFLQEELPAEISFHVPEAYHKRIIGVGGKNIQRIMKKYGVYVKFSNAEEFAALGGYFDNEDNVVARTPAKNAINLEHLKQSVMEMVSPKDKDYTLETIPIARRYHRTLLGEKGVFLRDIESKTSTAIRFPPCETASDLVSIFGPESQLHIAAQMLLEHVPFEAEFRTPSSHNLAPVISSPEFSVLLEHIRQELNIRIVPVAPRPGSEEGIFKLRLNRSNCDYLPAARDLLEDFLISRNVSVYATALESRARSDSFASSLPHFATKLIAPAAAESVESFQEAARNHERRLRAAASTPDVKALFDDPRPTHHVHSSSQQIQRPAFSSSSAHPSPYLDRVTGFGSEVWGPPTPMTSQSIAPTPNTAVGSNGVQFPHHHPFSNAEMAHRRVPSSASFNQVRASDASHFGWPKQGSEGAQMYEDRIASLRKPRTFSNRAQSLDIGALTAQQAQAASVLRPYGAQMITFGGAHGGNNPHQYGHGAQQSISRLPPASTGVGIPASDTMAEVSRVLSSWSLER</sequence>
<feature type="region of interest" description="Disordered" evidence="3">
    <location>
        <begin position="461"/>
        <end position="493"/>
    </location>
</feature>
<dbReference type="OrthoDB" id="271862at2759"/>
<evidence type="ECO:0000256" key="2">
    <source>
        <dbReference type="PROSITE-ProRule" id="PRU00117"/>
    </source>
</evidence>
<feature type="compositionally biased region" description="Low complexity" evidence="3">
    <location>
        <begin position="484"/>
        <end position="493"/>
    </location>
</feature>
<accession>A0A066WAS6</accession>
<dbReference type="RefSeq" id="XP_013244578.1">
    <property type="nucleotide sequence ID" value="XM_013389124.1"/>
</dbReference>
<dbReference type="InParanoid" id="A0A066WAS6"/>
<evidence type="ECO:0000313" key="5">
    <source>
        <dbReference type="EMBL" id="KDN50826.1"/>
    </source>
</evidence>
<keyword evidence="1" id="KW-0677">Repeat</keyword>
<dbReference type="CDD" id="cd00105">
    <property type="entry name" value="KH-I"/>
    <property type="match status" value="1"/>
</dbReference>
<dbReference type="PANTHER" id="PTHR10627">
    <property type="entry name" value="SCP160"/>
    <property type="match status" value="1"/>
</dbReference>
<feature type="region of interest" description="Disordered" evidence="3">
    <location>
        <begin position="185"/>
        <end position="358"/>
    </location>
</feature>
<feature type="domain" description="K Homology" evidence="4">
    <location>
        <begin position="988"/>
        <end position="1054"/>
    </location>
</feature>
<dbReference type="Gene3D" id="3.30.1370.10">
    <property type="entry name" value="K Homology domain, type 1"/>
    <property type="match status" value="3"/>
</dbReference>
<keyword evidence="6" id="KW-1185">Reference proteome</keyword>
<gene>
    <name evidence="5" type="ORF">K437DRAFT_60175</name>
</gene>
<evidence type="ECO:0000259" key="4">
    <source>
        <dbReference type="SMART" id="SM00322"/>
    </source>
</evidence>
<dbReference type="InterPro" id="IPR056553">
    <property type="entry name" value="KH_Mug60-KHD4"/>
</dbReference>
<reference evidence="5 6" key="1">
    <citation type="submission" date="2014-05" db="EMBL/GenBank/DDBJ databases">
        <title>Draft genome sequence of a rare smut relative, Tilletiaria anomala UBC 951.</title>
        <authorList>
            <consortium name="DOE Joint Genome Institute"/>
            <person name="Toome M."/>
            <person name="Kuo A."/>
            <person name="Henrissat B."/>
            <person name="Lipzen A."/>
            <person name="Tritt A."/>
            <person name="Yoshinaga Y."/>
            <person name="Zane M."/>
            <person name="Barry K."/>
            <person name="Grigoriev I.V."/>
            <person name="Spatafora J.W."/>
            <person name="Aimea M.C."/>
        </authorList>
    </citation>
    <scope>NUCLEOTIDE SEQUENCE [LARGE SCALE GENOMIC DNA]</scope>
    <source>
        <strain evidence="5 6">UBC 951</strain>
    </source>
</reference>
<feature type="domain" description="K Homology" evidence="4">
    <location>
        <begin position="1141"/>
        <end position="1209"/>
    </location>
</feature>
<feature type="compositionally biased region" description="Low complexity" evidence="3">
    <location>
        <begin position="117"/>
        <end position="127"/>
    </location>
</feature>
<dbReference type="InterPro" id="IPR004087">
    <property type="entry name" value="KH_dom"/>
</dbReference>
<feature type="compositionally biased region" description="Low complexity" evidence="3">
    <location>
        <begin position="307"/>
        <end position="321"/>
    </location>
</feature>
<dbReference type="Proteomes" id="UP000027361">
    <property type="component" value="Unassembled WGS sequence"/>
</dbReference>
<name>A0A066WAS6_TILAU</name>
<dbReference type="Pfam" id="PF00013">
    <property type="entry name" value="KH_1"/>
    <property type="match status" value="3"/>
</dbReference>
<dbReference type="EMBL" id="JMSN01000018">
    <property type="protein sequence ID" value="KDN50826.1"/>
    <property type="molecule type" value="Genomic_DNA"/>
</dbReference>
<feature type="compositionally biased region" description="Low complexity" evidence="3">
    <location>
        <begin position="198"/>
        <end position="215"/>
    </location>
</feature>
<dbReference type="HOGENOM" id="CLU_002477_1_0_1"/>
<dbReference type="SUPFAM" id="SSF54791">
    <property type="entry name" value="Eukaryotic type KH-domain (KH-domain type I)"/>
    <property type="match status" value="4"/>
</dbReference>
<dbReference type="InterPro" id="IPR004088">
    <property type="entry name" value="KH_dom_type_1"/>
</dbReference>
<feature type="compositionally biased region" description="Low complexity" evidence="3">
    <location>
        <begin position="1370"/>
        <end position="1379"/>
    </location>
</feature>
<keyword evidence="2" id="KW-0694">RNA-binding</keyword>
<dbReference type="PROSITE" id="PS50084">
    <property type="entry name" value="KH_TYPE_1"/>
    <property type="match status" value="2"/>
</dbReference>
<feature type="domain" description="K Homology" evidence="4">
    <location>
        <begin position="1056"/>
        <end position="1136"/>
    </location>
</feature>
<protein>
    <recommendedName>
        <fullName evidence="4">K Homology domain-containing protein</fullName>
    </recommendedName>
</protein>
<feature type="region of interest" description="Disordered" evidence="3">
    <location>
        <begin position="1401"/>
        <end position="1425"/>
    </location>
</feature>
<dbReference type="InterPro" id="IPR036612">
    <property type="entry name" value="KH_dom_type_1_sf"/>
</dbReference>
<dbReference type="STRING" id="1037660.A0A066WAS6"/>
<dbReference type="SMART" id="SM00322">
    <property type="entry name" value="KH"/>
    <property type="match status" value="4"/>
</dbReference>
<feature type="region of interest" description="Disordered" evidence="3">
    <location>
        <begin position="1352"/>
        <end position="1379"/>
    </location>
</feature>
<dbReference type="GO" id="GO:0005737">
    <property type="term" value="C:cytoplasm"/>
    <property type="evidence" value="ECO:0007669"/>
    <property type="project" value="TreeGrafter"/>
</dbReference>
<feature type="domain" description="K Homology" evidence="4">
    <location>
        <begin position="756"/>
        <end position="837"/>
    </location>
</feature>
<comment type="caution">
    <text evidence="5">The sequence shown here is derived from an EMBL/GenBank/DDBJ whole genome shotgun (WGS) entry which is preliminary data.</text>
</comment>